<evidence type="ECO:0000313" key="2">
    <source>
        <dbReference type="EMBL" id="KAL0446232.1"/>
    </source>
</evidence>
<gene>
    <name evidence="2" type="ORF">Slati_1751100</name>
</gene>
<protein>
    <recommendedName>
        <fullName evidence="3">Transposase</fullName>
    </recommendedName>
</protein>
<dbReference type="PANTHER" id="PTHR31973">
    <property type="entry name" value="POLYPROTEIN, PUTATIVE-RELATED"/>
    <property type="match status" value="1"/>
</dbReference>
<organism evidence="2">
    <name type="scientific">Sesamum latifolium</name>
    <dbReference type="NCBI Taxonomy" id="2727402"/>
    <lineage>
        <taxon>Eukaryota</taxon>
        <taxon>Viridiplantae</taxon>
        <taxon>Streptophyta</taxon>
        <taxon>Embryophyta</taxon>
        <taxon>Tracheophyta</taxon>
        <taxon>Spermatophyta</taxon>
        <taxon>Magnoliopsida</taxon>
        <taxon>eudicotyledons</taxon>
        <taxon>Gunneridae</taxon>
        <taxon>Pentapetalae</taxon>
        <taxon>asterids</taxon>
        <taxon>lamiids</taxon>
        <taxon>Lamiales</taxon>
        <taxon>Pedaliaceae</taxon>
        <taxon>Sesamum</taxon>
    </lineage>
</organism>
<comment type="caution">
    <text evidence="2">The sequence shown here is derived from an EMBL/GenBank/DDBJ whole genome shotgun (WGS) entry which is preliminary data.</text>
</comment>
<sequence>MVMIWAERHIKMPPPLYHPDTQSITISMKFSVYLEHDPPQHEEVTMESGGKNIKHKSLDRGKGKGKGKKQVVVGVGAVGDDFQFMGEANVNVNKTSISGIPDDINAGVGAVGDEGELEGDGSDSDSSENFDMEIDTDDDELYEKYVDEHSAEIGNDDESNSGYELDDVVITENDMDGHRISDAEGNEPNYVVFNLVEIDQAYRAKKQALKKLEGSPEHQFSKLWDYAEELRKTNPSSTVILGVNDENGENSGAEGIQRYMGVVLDSPETGFEHSKGEEFTFMSNKQKGLIQTFISVFPNSAHRLCVRHLHNNFKTSGFKGLAYKNALWKAARASTPGEFKLRMEELRQLDQTTFDWFNDKPASEWSKSHFTEIPKCDMLNNCCESFNANIIDARDKPIITMLEWIREYLMRRLQENRDKAARKWTGGLCPKIQFFLQKHVEKIGDCIPIKTNDRHSQISCYDGGQFLWTWRGEPAPVGIGSFQRFHVNESVSETETNVQAPILPPIIPKEEANQTEAITQDMSQIVLTEPGSTMTQLSQQGTSISAIPVSKTVIKEHGQKFVDLSKWPTSTD</sequence>
<reference evidence="2" key="1">
    <citation type="submission" date="2020-06" db="EMBL/GenBank/DDBJ databases">
        <authorList>
            <person name="Li T."/>
            <person name="Hu X."/>
            <person name="Zhang T."/>
            <person name="Song X."/>
            <person name="Zhang H."/>
            <person name="Dai N."/>
            <person name="Sheng W."/>
            <person name="Hou X."/>
            <person name="Wei L."/>
        </authorList>
    </citation>
    <scope>NUCLEOTIDE SEQUENCE</scope>
    <source>
        <strain evidence="2">KEN1</strain>
        <tissue evidence="2">Leaf</tissue>
    </source>
</reference>
<accession>A0AAW2WWH3</accession>
<feature type="compositionally biased region" description="Acidic residues" evidence="1">
    <location>
        <begin position="113"/>
        <end position="132"/>
    </location>
</feature>
<feature type="region of interest" description="Disordered" evidence="1">
    <location>
        <begin position="42"/>
        <end position="66"/>
    </location>
</feature>
<proteinExistence type="predicted"/>
<dbReference type="EMBL" id="JACGWN010000006">
    <property type="protein sequence ID" value="KAL0446232.1"/>
    <property type="molecule type" value="Genomic_DNA"/>
</dbReference>
<evidence type="ECO:0000256" key="1">
    <source>
        <dbReference type="SAM" id="MobiDB-lite"/>
    </source>
</evidence>
<feature type="region of interest" description="Disordered" evidence="1">
    <location>
        <begin position="105"/>
        <end position="132"/>
    </location>
</feature>
<evidence type="ECO:0008006" key="3">
    <source>
        <dbReference type="Google" id="ProtNLM"/>
    </source>
</evidence>
<dbReference type="PANTHER" id="PTHR31973:SF191">
    <property type="entry name" value="OS05G0489400 PROTEIN"/>
    <property type="match status" value="1"/>
</dbReference>
<reference evidence="2" key="2">
    <citation type="journal article" date="2024" name="Plant">
        <title>Genomic evolution and insights into agronomic trait innovations of Sesamum species.</title>
        <authorList>
            <person name="Miao H."/>
            <person name="Wang L."/>
            <person name="Qu L."/>
            <person name="Liu H."/>
            <person name="Sun Y."/>
            <person name="Le M."/>
            <person name="Wang Q."/>
            <person name="Wei S."/>
            <person name="Zheng Y."/>
            <person name="Lin W."/>
            <person name="Duan Y."/>
            <person name="Cao H."/>
            <person name="Xiong S."/>
            <person name="Wang X."/>
            <person name="Wei L."/>
            <person name="Li C."/>
            <person name="Ma Q."/>
            <person name="Ju M."/>
            <person name="Zhao R."/>
            <person name="Li G."/>
            <person name="Mu C."/>
            <person name="Tian Q."/>
            <person name="Mei H."/>
            <person name="Zhang T."/>
            <person name="Gao T."/>
            <person name="Zhang H."/>
        </authorList>
    </citation>
    <scope>NUCLEOTIDE SEQUENCE</scope>
    <source>
        <strain evidence="2">KEN1</strain>
    </source>
</reference>
<dbReference type="AlphaFoldDB" id="A0AAW2WWH3"/>
<name>A0AAW2WWH3_9LAMI</name>